<evidence type="ECO:0000256" key="5">
    <source>
        <dbReference type="ARBA" id="ARBA00029454"/>
    </source>
</evidence>
<dbReference type="InterPro" id="IPR036736">
    <property type="entry name" value="ACP-like_sf"/>
</dbReference>
<dbReference type="Pfam" id="PF00501">
    <property type="entry name" value="AMP-binding"/>
    <property type="match status" value="1"/>
</dbReference>
<evidence type="ECO:0000256" key="2">
    <source>
        <dbReference type="ARBA" id="ARBA00022553"/>
    </source>
</evidence>
<feature type="domain" description="Carrier" evidence="6">
    <location>
        <begin position="789"/>
        <end position="865"/>
    </location>
</feature>
<reference evidence="7" key="2">
    <citation type="submission" date="2020-04" db="EMBL/GenBank/DDBJ databases">
        <authorList>
            <person name="Santos R.A.C."/>
            <person name="Steenwyk J.L."/>
            <person name="Rivero-Menendez O."/>
            <person name="Mead M.E."/>
            <person name="Silva L.P."/>
            <person name="Bastos R.W."/>
            <person name="Alastruey-Izquierdo A."/>
            <person name="Goldman G.H."/>
            <person name="Rokas A."/>
        </authorList>
    </citation>
    <scope>NUCLEOTIDE SEQUENCE</scope>
    <source>
        <strain evidence="7">CNM-CM6805</strain>
    </source>
</reference>
<gene>
    <name evidence="7" type="ORF">CNMCM6805_002145</name>
</gene>
<dbReference type="GO" id="GO:0043041">
    <property type="term" value="P:amino acid activation for nonribosomal peptide biosynthetic process"/>
    <property type="evidence" value="ECO:0007669"/>
    <property type="project" value="TreeGrafter"/>
</dbReference>
<dbReference type="Proteomes" id="UP000653565">
    <property type="component" value="Unassembled WGS sequence"/>
</dbReference>
<dbReference type="GO" id="GO:0005737">
    <property type="term" value="C:cytoplasm"/>
    <property type="evidence" value="ECO:0007669"/>
    <property type="project" value="TreeGrafter"/>
</dbReference>
<accession>A0A8H4M507</accession>
<dbReference type="SUPFAM" id="SSF47336">
    <property type="entry name" value="ACP-like"/>
    <property type="match status" value="1"/>
</dbReference>
<dbReference type="GO" id="GO:0031177">
    <property type="term" value="F:phosphopantetheine binding"/>
    <property type="evidence" value="ECO:0007669"/>
    <property type="project" value="TreeGrafter"/>
</dbReference>
<dbReference type="InterPro" id="IPR000873">
    <property type="entry name" value="AMP-dep_synth/lig_dom"/>
</dbReference>
<dbReference type="PANTHER" id="PTHR45527:SF11">
    <property type="entry name" value="NONRIBOSOMAL PEPTIDE SYNTHETASE 5"/>
    <property type="match status" value="1"/>
</dbReference>
<dbReference type="CDD" id="cd05918">
    <property type="entry name" value="A_NRPS_SidN3_like"/>
    <property type="match status" value="1"/>
</dbReference>
<dbReference type="InterPro" id="IPR010071">
    <property type="entry name" value="AA_adenyl_dom"/>
</dbReference>
<reference evidence="7" key="1">
    <citation type="journal article" date="2020" name="bioRxiv">
        <title>Genomic and phenotypic heterogeneity of clinical isolates of the human pathogens Aspergillus fumigatus, Aspergillus lentulus and Aspergillus fumigatiaffinis.</title>
        <authorList>
            <person name="dos Santos R.A.C."/>
            <person name="Steenwyk J.L."/>
            <person name="Rivero-Menendez O."/>
            <person name="Mead M.E."/>
            <person name="Silva L.P."/>
            <person name="Bastos R.W."/>
            <person name="Alastruey-Izquierdo A."/>
            <person name="Goldman G.H."/>
            <person name="Rokas A."/>
        </authorList>
    </citation>
    <scope>NUCLEOTIDE SEQUENCE</scope>
    <source>
        <strain evidence="7">CNM-CM6805</strain>
    </source>
</reference>
<sequence length="1333" mass="146838">MTVVGLQNRCVFPPLHPDKTDSEGWESLEIPRKVADGVFQESLKALKEPYSVLATLWATILTKYVELKAPVIWLVDESLTGFDTPGLITASGPLTEMRAPFRPLNWSTTSAAHKEYPANTGIVVVRAVGQPPDDLDLARATRDRLSKQCDIVLAYQSSHSQETRRLVLHYRTTTLLRLHATSIAEQLEKLMQSVTTQGLQQCTVTAIVDRDRRQINRWNSTTYCETDQAMHSFIHQQALQHPSTCAIDAWDGTLTYEQLDSLSSQLAIRLGTHGVRPSVFVAICFTKTRWSIVAMLAINKTGAAFVPIDPSTPVRRTRTIVRSVDARLVLACDHSVRSLQEASFDIPIMTVSELMEGAPETNGYHTGLTDAVSLFSTPPSTAPAYCLFTSGSTGEPKGCVVTHAAFSGIVHHAGPLDLRPGSRVLQFAALSFGIALIEIWCTLAGAGATVCIPSEDERLNGLPTALRVRDVNWAIMTPTTLELLSPTEAPSLQTIIVAGEPITQSQVSQWATSVRLFQAYGLTEWAGIFSVSPRILSVDPSERNLGWPINGRCWLVDPQDPDSLQPIGAVGELLIAGPNLARGYLHDEDQRVFIKSPAWLQDSQMPPGTSLYRTGDLGRYNPDGTISHMGRKDYQVKIRGQRVETTELEFHLRRLFLESRDVVSDVVLPTGSNGIPSLAAFIVIEPDQQQGQQESDKASASRASCLAIPNLAFFQKAELAKRSLSQILPSYMIPTIFIPLHELPRTVTGKKDRRRLREEVAGLNWIEWKRYTTRAPNGESDAASSKTAPTMTESERILARVWARIFRLSPEEIKPDDDFQALGGDSVTAMKAVALSHAAGLSLTVSDIFAAPRLADVARNATLLTSPGLPVEKPRDEVQPTVGVTDEVQQRCVSALRALQPPVMGETDASPLVLPATEMQSWFIERAGVDSFCFFLRGTVDHVRLQDACRRVVQAHSVLRTVFTKDIDGIFQIVLSTIEPTLYRMTTTMAAADLEEICNTICQSSPAETLHLDRIVVQFILVSAADDDNRHALIIRLSHCQHDGFSIPILFEDLAAAYEGARLSPRSHFVDYCRLRSQRGVAAGYGFWRNYLDGASMTYLGNRQGSLLSQQYCPGTVDAVEASVVLDFFPVPPPGITLATVVKAAWALVLGETTGNTDLVFCQTVNGRSGMSFAGIETVLGPCVNFTPIRIHVEQSRTGREFLRHVQEQHLQTTAFDYLDFSGIVNKSTPWGPITRLGCIFQHQNVAHQIHIPFKSIENDKAVSYLQQEIRSETFVFSIPHPSHLELQIRSGTCSMDANMAKALVEKLALAVRALSDKPDMSVARLMQACRVN</sequence>
<keyword evidence="2" id="KW-0597">Phosphoprotein</keyword>
<dbReference type="Gene3D" id="1.10.1200.10">
    <property type="entry name" value="ACP-like"/>
    <property type="match status" value="1"/>
</dbReference>
<protein>
    <recommendedName>
        <fullName evidence="6">Carrier domain-containing protein</fullName>
    </recommendedName>
</protein>
<dbReference type="InterPro" id="IPR042099">
    <property type="entry name" value="ANL_N_sf"/>
</dbReference>
<evidence type="ECO:0000313" key="7">
    <source>
        <dbReference type="EMBL" id="KAF4228490.1"/>
    </source>
</evidence>
<keyword evidence="8" id="KW-1185">Reference proteome</keyword>
<organism evidence="7 8">
    <name type="scientific">Aspergillus fumigatiaffinis</name>
    <dbReference type="NCBI Taxonomy" id="340414"/>
    <lineage>
        <taxon>Eukaryota</taxon>
        <taxon>Fungi</taxon>
        <taxon>Dikarya</taxon>
        <taxon>Ascomycota</taxon>
        <taxon>Pezizomycotina</taxon>
        <taxon>Eurotiomycetes</taxon>
        <taxon>Eurotiomycetidae</taxon>
        <taxon>Eurotiales</taxon>
        <taxon>Aspergillaceae</taxon>
        <taxon>Aspergillus</taxon>
        <taxon>Aspergillus subgen. Fumigati</taxon>
    </lineage>
</organism>
<dbReference type="Gene3D" id="3.30.559.30">
    <property type="entry name" value="Nonribosomal peptide synthetase, condensation domain"/>
    <property type="match status" value="1"/>
</dbReference>
<dbReference type="InterPro" id="IPR009081">
    <property type="entry name" value="PP-bd_ACP"/>
</dbReference>
<dbReference type="EMBL" id="JAAAPX010000151">
    <property type="protein sequence ID" value="KAF4228490.1"/>
    <property type="molecule type" value="Genomic_DNA"/>
</dbReference>
<dbReference type="GO" id="GO:0044550">
    <property type="term" value="P:secondary metabolite biosynthetic process"/>
    <property type="evidence" value="ECO:0007669"/>
    <property type="project" value="TreeGrafter"/>
</dbReference>
<name>A0A8H4M507_9EURO</name>
<dbReference type="SUPFAM" id="SSF52777">
    <property type="entry name" value="CoA-dependent acyltransferases"/>
    <property type="match status" value="2"/>
</dbReference>
<dbReference type="PROSITE" id="PS50075">
    <property type="entry name" value="CARRIER"/>
    <property type="match status" value="1"/>
</dbReference>
<dbReference type="InterPro" id="IPR045851">
    <property type="entry name" value="AMP-bd_C_sf"/>
</dbReference>
<dbReference type="FunFam" id="3.30.300.30:FF:000015">
    <property type="entry name" value="Nonribosomal peptide synthase SidD"/>
    <property type="match status" value="1"/>
</dbReference>
<evidence type="ECO:0000259" key="6">
    <source>
        <dbReference type="PROSITE" id="PS50075"/>
    </source>
</evidence>
<dbReference type="PANTHER" id="PTHR45527">
    <property type="entry name" value="NONRIBOSOMAL PEPTIDE SYNTHETASE"/>
    <property type="match status" value="1"/>
</dbReference>
<dbReference type="Gene3D" id="3.30.559.10">
    <property type="entry name" value="Chloramphenicol acetyltransferase-like domain"/>
    <property type="match status" value="1"/>
</dbReference>
<dbReference type="Gene3D" id="3.40.50.12780">
    <property type="entry name" value="N-terminal domain of ligase-like"/>
    <property type="match status" value="1"/>
</dbReference>
<dbReference type="GO" id="GO:0016874">
    <property type="term" value="F:ligase activity"/>
    <property type="evidence" value="ECO:0007669"/>
    <property type="project" value="UniProtKB-KW"/>
</dbReference>
<dbReference type="SUPFAM" id="SSF56801">
    <property type="entry name" value="Acetyl-CoA synthetase-like"/>
    <property type="match status" value="1"/>
</dbReference>
<keyword evidence="3" id="KW-0436">Ligase</keyword>
<dbReference type="NCBIfam" id="TIGR01733">
    <property type="entry name" value="AA-adenyl-dom"/>
    <property type="match status" value="1"/>
</dbReference>
<evidence type="ECO:0000313" key="8">
    <source>
        <dbReference type="Proteomes" id="UP000653565"/>
    </source>
</evidence>
<evidence type="ECO:0000256" key="3">
    <source>
        <dbReference type="ARBA" id="ARBA00022598"/>
    </source>
</evidence>
<comment type="caution">
    <text evidence="7">The sequence shown here is derived from an EMBL/GenBank/DDBJ whole genome shotgun (WGS) entry which is preliminary data.</text>
</comment>
<evidence type="ECO:0000256" key="4">
    <source>
        <dbReference type="ARBA" id="ARBA00022737"/>
    </source>
</evidence>
<proteinExistence type="inferred from homology"/>
<dbReference type="InterPro" id="IPR023213">
    <property type="entry name" value="CAT-like_dom_sf"/>
</dbReference>
<evidence type="ECO:0000256" key="1">
    <source>
        <dbReference type="ARBA" id="ARBA00022450"/>
    </source>
</evidence>
<dbReference type="Pfam" id="PF00550">
    <property type="entry name" value="PP-binding"/>
    <property type="match status" value="1"/>
</dbReference>
<keyword evidence="1" id="KW-0596">Phosphopantetheine</keyword>
<comment type="similarity">
    <text evidence="5">Belongs to the NRP synthetase family.</text>
</comment>
<keyword evidence="4" id="KW-0677">Repeat</keyword>
<dbReference type="Pfam" id="PF00668">
    <property type="entry name" value="Condensation"/>
    <property type="match status" value="1"/>
</dbReference>
<dbReference type="Gene3D" id="3.30.300.30">
    <property type="match status" value="1"/>
</dbReference>
<dbReference type="InterPro" id="IPR001242">
    <property type="entry name" value="Condensation_dom"/>
</dbReference>